<feature type="transmembrane region" description="Helical" evidence="1">
    <location>
        <begin position="70"/>
        <end position="92"/>
    </location>
</feature>
<keyword evidence="3" id="KW-1185">Reference proteome</keyword>
<keyword evidence="1" id="KW-0812">Transmembrane</keyword>
<evidence type="ECO:0000313" key="3">
    <source>
        <dbReference type="Proteomes" id="UP000198571"/>
    </source>
</evidence>
<organism evidence="2 3">
    <name type="scientific">Salipaludibacillus aurantiacus</name>
    <dbReference type="NCBI Taxonomy" id="1601833"/>
    <lineage>
        <taxon>Bacteria</taxon>
        <taxon>Bacillati</taxon>
        <taxon>Bacillota</taxon>
        <taxon>Bacilli</taxon>
        <taxon>Bacillales</taxon>
        <taxon>Bacillaceae</taxon>
    </lineage>
</organism>
<dbReference type="EMBL" id="FOGT01000005">
    <property type="protein sequence ID" value="SER94095.1"/>
    <property type="molecule type" value="Genomic_DNA"/>
</dbReference>
<name>A0A1H9TA13_9BACI</name>
<reference evidence="3" key="1">
    <citation type="submission" date="2016-10" db="EMBL/GenBank/DDBJ databases">
        <authorList>
            <person name="Varghese N."/>
            <person name="Submissions S."/>
        </authorList>
    </citation>
    <scope>NUCLEOTIDE SEQUENCE [LARGE SCALE GENOMIC DNA]</scope>
    <source>
        <strain evidence="3">S9</strain>
    </source>
</reference>
<proteinExistence type="predicted"/>
<gene>
    <name evidence="2" type="ORF">SAMN05518684_105210</name>
</gene>
<evidence type="ECO:0000313" key="2">
    <source>
        <dbReference type="EMBL" id="SER94095.1"/>
    </source>
</evidence>
<sequence length="320" mass="38058">MTMYKDINSCILIPSLSETELKRLRQEIQSFCDQWISDASLTNKLPDWINNLSLGSRDINGSLLSEKKRLVILLYIFVEMKNFLLTLGFYTFRKHEAEKTLQKMVEQVSCETVLNVQQDDRHRPLIEQFNKAFPSVKLPSYIQKKTAEEKQQHIQWLRRWLARPHFSLYKEYYNRIGSPEEKEEARTYAINSLALQISHPPTRRTLFQILTYHKEFDLGFTLLRRHQLDPLLQSIEEKNFVQEMSAQRPELTLPLYMQWIESLVEKKTTKHYKVAASFLSGLKENMFILNQEKNWSLFLSLLKSKYKSYKAFNEELKKYG</sequence>
<dbReference type="STRING" id="1601833.SAMN05518684_105210"/>
<accession>A0A1H9TA13</accession>
<dbReference type="AlphaFoldDB" id="A0A1H9TA13"/>
<evidence type="ECO:0000256" key="1">
    <source>
        <dbReference type="SAM" id="Phobius"/>
    </source>
</evidence>
<keyword evidence="1" id="KW-1133">Transmembrane helix</keyword>
<keyword evidence="1" id="KW-0472">Membrane</keyword>
<protein>
    <submittedName>
        <fullName evidence="2">Uncharacterized protein</fullName>
    </submittedName>
</protein>
<dbReference type="Proteomes" id="UP000198571">
    <property type="component" value="Unassembled WGS sequence"/>
</dbReference>